<sequence length="321" mass="34559">MTIAEPDRMPEMTRDRAIAAEKPQDLEDFQAEIASARTVSLPGTMAYDLAARPSGETRRIFVHVPAETPPPEGWPLLVMTDGNAMIATAVDALRVQASYPGGTNVGPGVIAAIGYPVDAAYDPLRRSFDLSPPPGRHYPPFTPAGPPVRTGGADELLRFIEGDLLPFLERLVPIDAARRTLFGHSFGGLFALHALFSGAGLFSRYVAASPTIYWEDGGLLEAERRFGEEHDGSSVFVHLSSGEYEGETLAPFQYGRDDTEARLAKAKEAQTTRLAREMAGRLGALPGLAGRFETYPGETHMTVLPVAVARAVRVAFGLSLP</sequence>
<protein>
    <submittedName>
        <fullName evidence="3">Esterase</fullName>
    </submittedName>
</protein>
<evidence type="ECO:0000256" key="2">
    <source>
        <dbReference type="ARBA" id="ARBA00022801"/>
    </source>
</evidence>
<evidence type="ECO:0000313" key="4">
    <source>
        <dbReference type="Proteomes" id="UP000644699"/>
    </source>
</evidence>
<proteinExistence type="inferred from homology"/>
<reference evidence="3" key="1">
    <citation type="journal article" date="2014" name="Int. J. Syst. Evol. Microbiol.">
        <title>Complete genome sequence of Corynebacterium casei LMG S-19264T (=DSM 44701T), isolated from a smear-ripened cheese.</title>
        <authorList>
            <consortium name="US DOE Joint Genome Institute (JGI-PGF)"/>
            <person name="Walter F."/>
            <person name="Albersmeier A."/>
            <person name="Kalinowski J."/>
            <person name="Ruckert C."/>
        </authorList>
    </citation>
    <scope>NUCLEOTIDE SEQUENCE</scope>
    <source>
        <strain evidence="3">CGMCC 1.15367</strain>
    </source>
</reference>
<comment type="caution">
    <text evidence="3">The sequence shown here is derived from an EMBL/GenBank/DDBJ whole genome shotgun (WGS) entry which is preliminary data.</text>
</comment>
<dbReference type="AlphaFoldDB" id="A0A916ZEX6"/>
<evidence type="ECO:0000256" key="1">
    <source>
        <dbReference type="ARBA" id="ARBA00005622"/>
    </source>
</evidence>
<dbReference type="Gene3D" id="3.40.50.1820">
    <property type="entry name" value="alpha/beta hydrolase"/>
    <property type="match status" value="1"/>
</dbReference>
<comment type="similarity">
    <text evidence="1">Belongs to the esterase D family.</text>
</comment>
<dbReference type="GO" id="GO:0016788">
    <property type="term" value="F:hydrolase activity, acting on ester bonds"/>
    <property type="evidence" value="ECO:0007669"/>
    <property type="project" value="TreeGrafter"/>
</dbReference>
<dbReference type="PANTHER" id="PTHR40841">
    <property type="entry name" value="SIDEROPHORE TRIACETYLFUSARININE C ESTERASE"/>
    <property type="match status" value="1"/>
</dbReference>
<dbReference type="SUPFAM" id="SSF53474">
    <property type="entry name" value="alpha/beta-Hydrolases"/>
    <property type="match status" value="1"/>
</dbReference>
<evidence type="ECO:0000313" key="3">
    <source>
        <dbReference type="EMBL" id="GGD92969.1"/>
    </source>
</evidence>
<accession>A0A916ZEX6</accession>
<keyword evidence="4" id="KW-1185">Reference proteome</keyword>
<organism evidence="3 4">
    <name type="scientific">Aureimonas endophytica</name>
    <dbReference type="NCBI Taxonomy" id="2027858"/>
    <lineage>
        <taxon>Bacteria</taxon>
        <taxon>Pseudomonadati</taxon>
        <taxon>Pseudomonadota</taxon>
        <taxon>Alphaproteobacteria</taxon>
        <taxon>Hyphomicrobiales</taxon>
        <taxon>Aurantimonadaceae</taxon>
        <taxon>Aureimonas</taxon>
    </lineage>
</organism>
<dbReference type="Pfam" id="PF00756">
    <property type="entry name" value="Esterase"/>
    <property type="match status" value="1"/>
</dbReference>
<dbReference type="PANTHER" id="PTHR40841:SF2">
    <property type="entry name" value="SIDEROPHORE-DEGRADING ESTERASE (EUROFUNG)"/>
    <property type="match status" value="1"/>
</dbReference>
<keyword evidence="2" id="KW-0378">Hydrolase</keyword>
<dbReference type="InterPro" id="IPR052558">
    <property type="entry name" value="Siderophore_Hydrolase_D"/>
</dbReference>
<name>A0A916ZEX6_9HYPH</name>
<dbReference type="InterPro" id="IPR000801">
    <property type="entry name" value="Esterase-like"/>
</dbReference>
<reference evidence="3" key="2">
    <citation type="submission" date="2020-09" db="EMBL/GenBank/DDBJ databases">
        <authorList>
            <person name="Sun Q."/>
            <person name="Zhou Y."/>
        </authorList>
    </citation>
    <scope>NUCLEOTIDE SEQUENCE</scope>
    <source>
        <strain evidence="3">CGMCC 1.15367</strain>
    </source>
</reference>
<dbReference type="EMBL" id="BMIQ01000001">
    <property type="protein sequence ID" value="GGD92969.1"/>
    <property type="molecule type" value="Genomic_DNA"/>
</dbReference>
<gene>
    <name evidence="3" type="ORF">GCM10011390_09630</name>
</gene>
<dbReference type="InterPro" id="IPR029058">
    <property type="entry name" value="AB_hydrolase_fold"/>
</dbReference>
<dbReference type="Proteomes" id="UP000644699">
    <property type="component" value="Unassembled WGS sequence"/>
</dbReference>